<reference evidence="2" key="1">
    <citation type="submission" date="2021-10" db="EMBL/GenBank/DDBJ databases">
        <title>Melipona bicolor Genome sequencing and assembly.</title>
        <authorList>
            <person name="Araujo N.S."/>
            <person name="Arias M.C."/>
        </authorList>
    </citation>
    <scope>NUCLEOTIDE SEQUENCE</scope>
    <source>
        <strain evidence="2">USP_2M_L1-L4_2017</strain>
        <tissue evidence="2">Whole body</tissue>
    </source>
</reference>
<protein>
    <submittedName>
        <fullName evidence="2">Uncharacterized protein</fullName>
    </submittedName>
</protein>
<feature type="compositionally biased region" description="Pro residues" evidence="1">
    <location>
        <begin position="53"/>
        <end position="62"/>
    </location>
</feature>
<feature type="compositionally biased region" description="Basic and acidic residues" evidence="1">
    <location>
        <begin position="66"/>
        <end position="81"/>
    </location>
</feature>
<name>A0AA40KX86_9HYME</name>
<proteinExistence type="predicted"/>
<dbReference type="AlphaFoldDB" id="A0AA40KX86"/>
<evidence type="ECO:0000256" key="1">
    <source>
        <dbReference type="SAM" id="MobiDB-lite"/>
    </source>
</evidence>
<dbReference type="Proteomes" id="UP001177670">
    <property type="component" value="Unassembled WGS sequence"/>
</dbReference>
<accession>A0AA40KX86</accession>
<evidence type="ECO:0000313" key="3">
    <source>
        <dbReference type="Proteomes" id="UP001177670"/>
    </source>
</evidence>
<comment type="caution">
    <text evidence="2">The sequence shown here is derived from an EMBL/GenBank/DDBJ whole genome shotgun (WGS) entry which is preliminary data.</text>
</comment>
<feature type="region of interest" description="Disordered" evidence="1">
    <location>
        <begin position="16"/>
        <end position="95"/>
    </location>
</feature>
<organism evidence="2 3">
    <name type="scientific">Melipona bicolor</name>
    <dbReference type="NCBI Taxonomy" id="60889"/>
    <lineage>
        <taxon>Eukaryota</taxon>
        <taxon>Metazoa</taxon>
        <taxon>Ecdysozoa</taxon>
        <taxon>Arthropoda</taxon>
        <taxon>Hexapoda</taxon>
        <taxon>Insecta</taxon>
        <taxon>Pterygota</taxon>
        <taxon>Neoptera</taxon>
        <taxon>Endopterygota</taxon>
        <taxon>Hymenoptera</taxon>
        <taxon>Apocrita</taxon>
        <taxon>Aculeata</taxon>
        <taxon>Apoidea</taxon>
        <taxon>Anthophila</taxon>
        <taxon>Apidae</taxon>
        <taxon>Melipona</taxon>
    </lineage>
</organism>
<keyword evidence="3" id="KW-1185">Reference proteome</keyword>
<sequence length="95" mass="10125">MSFGKVPIFASYCRRGADSGNYRPIKPPPTSGVAAPIRFPSSTGLAHPTTASPKPPSHPPLFPASDARHPEHDRNRGKQTENSETEASGPLMFAS</sequence>
<gene>
    <name evidence="2" type="ORF">K0M31_000842</name>
</gene>
<dbReference type="EMBL" id="JAHYIQ010000001">
    <property type="protein sequence ID" value="KAK1136278.1"/>
    <property type="molecule type" value="Genomic_DNA"/>
</dbReference>
<evidence type="ECO:0000313" key="2">
    <source>
        <dbReference type="EMBL" id="KAK1136278.1"/>
    </source>
</evidence>